<evidence type="ECO:0000313" key="8">
    <source>
        <dbReference type="EMBL" id="KAK1431677.1"/>
    </source>
</evidence>
<dbReference type="GO" id="GO:0046983">
    <property type="term" value="F:protein dimerization activity"/>
    <property type="evidence" value="ECO:0007669"/>
    <property type="project" value="InterPro"/>
</dbReference>
<dbReference type="Gene3D" id="1.10.10.10">
    <property type="entry name" value="Winged helix-like DNA-binding domain superfamily/Winged helix DNA-binding domain"/>
    <property type="match status" value="1"/>
</dbReference>
<name>A0AAD8KYV8_TARER</name>
<keyword evidence="3" id="KW-0949">S-adenosyl-L-methionine</keyword>
<dbReference type="Proteomes" id="UP001229421">
    <property type="component" value="Unassembled WGS sequence"/>
</dbReference>
<comment type="similarity">
    <text evidence="4">Belongs to the class I-like SAM-binding methyltransferase superfamily. Cation-independent O-methyltransferase family. COMT subfamily.</text>
</comment>
<evidence type="ECO:0000256" key="3">
    <source>
        <dbReference type="ARBA" id="ARBA00022691"/>
    </source>
</evidence>
<evidence type="ECO:0000313" key="9">
    <source>
        <dbReference type="Proteomes" id="UP001229421"/>
    </source>
</evidence>
<evidence type="ECO:0000256" key="4">
    <source>
        <dbReference type="ARBA" id="ARBA00034481"/>
    </source>
</evidence>
<dbReference type="InterPro" id="IPR029063">
    <property type="entry name" value="SAM-dependent_MTases_sf"/>
</dbReference>
<dbReference type="PIRSF" id="PIRSF005739">
    <property type="entry name" value="O-mtase"/>
    <property type="match status" value="1"/>
</dbReference>
<dbReference type="SUPFAM" id="SSF46785">
    <property type="entry name" value="Winged helix' DNA-binding domain"/>
    <property type="match status" value="1"/>
</dbReference>
<dbReference type="InterPro" id="IPR036390">
    <property type="entry name" value="WH_DNA-bd_sf"/>
</dbReference>
<dbReference type="AlphaFoldDB" id="A0AAD8KYV8"/>
<dbReference type="InterPro" id="IPR001077">
    <property type="entry name" value="COMT_C"/>
</dbReference>
<keyword evidence="1" id="KW-0489">Methyltransferase</keyword>
<dbReference type="PANTHER" id="PTHR11746">
    <property type="entry name" value="O-METHYLTRANSFERASE"/>
    <property type="match status" value="1"/>
</dbReference>
<keyword evidence="2" id="KW-0808">Transferase</keyword>
<reference evidence="8" key="1">
    <citation type="journal article" date="2023" name="bioRxiv">
        <title>Improved chromosome-level genome assembly for marigold (Tagetes erecta).</title>
        <authorList>
            <person name="Jiang F."/>
            <person name="Yuan L."/>
            <person name="Wang S."/>
            <person name="Wang H."/>
            <person name="Xu D."/>
            <person name="Wang A."/>
            <person name="Fan W."/>
        </authorList>
    </citation>
    <scope>NUCLEOTIDE SEQUENCE</scope>
    <source>
        <strain evidence="8">WSJ</strain>
        <tissue evidence="8">Leaf</tissue>
    </source>
</reference>
<evidence type="ECO:0000256" key="5">
    <source>
        <dbReference type="PIRSR" id="PIRSR005739-1"/>
    </source>
</evidence>
<feature type="domain" description="O-methyltransferase dimerisation" evidence="7">
    <location>
        <begin position="24"/>
        <end position="107"/>
    </location>
</feature>
<evidence type="ECO:0000259" key="7">
    <source>
        <dbReference type="Pfam" id="PF08100"/>
    </source>
</evidence>
<dbReference type="GO" id="GO:0032259">
    <property type="term" value="P:methylation"/>
    <property type="evidence" value="ECO:0007669"/>
    <property type="project" value="UniProtKB-KW"/>
</dbReference>
<feature type="domain" description="O-methyltransferase C-terminal" evidence="6">
    <location>
        <begin position="129"/>
        <end position="335"/>
    </location>
</feature>
<dbReference type="InterPro" id="IPR012967">
    <property type="entry name" value="COMT_dimerisation"/>
</dbReference>
<sequence>MGSEIKRENSSIKDKEVAAQEEIWKLILGFTPTALVKCAIELGIPDILETHETPMTLVDLASTLKCPQSSLYRIMRFLIHYKVFQEKPISETLVGYAHTPLSRLLIRNGKNSMADLVLLESSHVMLAPWHKLSAWVLGKEDLPFEASHETDLWGFGAVNPNHNKLFNDAMACDARAGVTAVIEGCPEVFEGVRTLVDVGGGDGTALRMIVEACPWIKGINFDLPHVVSVAPTYVGVEHVGGSMFDYVPKADAVYIMKVLHDWADDDCIAILRKCREAIPQDTGKVIVVDAVVGREEDHEFKGVGLLLDMVMMAHTSEGKERTSKEWSYVINEAGFTRYTIKHIRAYQSVIEVYP</sequence>
<protein>
    <submittedName>
        <fullName evidence="8">Uncharacterized protein</fullName>
    </submittedName>
</protein>
<evidence type="ECO:0000256" key="2">
    <source>
        <dbReference type="ARBA" id="ARBA00022679"/>
    </source>
</evidence>
<accession>A0AAD8KYV8</accession>
<feature type="active site" description="Proton acceptor" evidence="5">
    <location>
        <position position="260"/>
    </location>
</feature>
<dbReference type="PROSITE" id="PS51683">
    <property type="entry name" value="SAM_OMT_II"/>
    <property type="match status" value="1"/>
</dbReference>
<proteinExistence type="inferred from homology"/>
<gene>
    <name evidence="8" type="ORF">QVD17_08217</name>
</gene>
<dbReference type="Pfam" id="PF00891">
    <property type="entry name" value="Methyltransf_2"/>
    <property type="match status" value="1"/>
</dbReference>
<keyword evidence="9" id="KW-1185">Reference proteome</keyword>
<organism evidence="8 9">
    <name type="scientific">Tagetes erecta</name>
    <name type="common">African marigold</name>
    <dbReference type="NCBI Taxonomy" id="13708"/>
    <lineage>
        <taxon>Eukaryota</taxon>
        <taxon>Viridiplantae</taxon>
        <taxon>Streptophyta</taxon>
        <taxon>Embryophyta</taxon>
        <taxon>Tracheophyta</taxon>
        <taxon>Spermatophyta</taxon>
        <taxon>Magnoliopsida</taxon>
        <taxon>eudicotyledons</taxon>
        <taxon>Gunneridae</taxon>
        <taxon>Pentapetalae</taxon>
        <taxon>asterids</taxon>
        <taxon>campanulids</taxon>
        <taxon>Asterales</taxon>
        <taxon>Asteraceae</taxon>
        <taxon>Asteroideae</taxon>
        <taxon>Heliantheae alliance</taxon>
        <taxon>Tageteae</taxon>
        <taxon>Tagetes</taxon>
    </lineage>
</organism>
<dbReference type="FunFam" id="3.40.50.150:FF:000294">
    <property type="entry name" value="O-methyltransferase family protein"/>
    <property type="match status" value="1"/>
</dbReference>
<dbReference type="EMBL" id="JAUHHV010000002">
    <property type="protein sequence ID" value="KAK1431677.1"/>
    <property type="molecule type" value="Genomic_DNA"/>
</dbReference>
<dbReference type="GO" id="GO:0008171">
    <property type="term" value="F:O-methyltransferase activity"/>
    <property type="evidence" value="ECO:0007669"/>
    <property type="project" value="InterPro"/>
</dbReference>
<dbReference type="SUPFAM" id="SSF53335">
    <property type="entry name" value="S-adenosyl-L-methionine-dependent methyltransferases"/>
    <property type="match status" value="1"/>
</dbReference>
<comment type="caution">
    <text evidence="8">The sequence shown here is derived from an EMBL/GenBank/DDBJ whole genome shotgun (WGS) entry which is preliminary data.</text>
</comment>
<dbReference type="Gene3D" id="3.40.50.150">
    <property type="entry name" value="Vaccinia Virus protein VP39"/>
    <property type="match status" value="1"/>
</dbReference>
<dbReference type="Pfam" id="PF08100">
    <property type="entry name" value="Dimerisation"/>
    <property type="match status" value="1"/>
</dbReference>
<dbReference type="InterPro" id="IPR036388">
    <property type="entry name" value="WH-like_DNA-bd_sf"/>
</dbReference>
<dbReference type="InterPro" id="IPR016461">
    <property type="entry name" value="COMT-like"/>
</dbReference>
<evidence type="ECO:0000259" key="6">
    <source>
        <dbReference type="Pfam" id="PF00891"/>
    </source>
</evidence>
<evidence type="ECO:0000256" key="1">
    <source>
        <dbReference type="ARBA" id="ARBA00022603"/>
    </source>
</evidence>